<evidence type="ECO:0000256" key="1">
    <source>
        <dbReference type="SAM" id="MobiDB-lite"/>
    </source>
</evidence>
<dbReference type="Proteomes" id="UP000327013">
    <property type="component" value="Chromosome 1"/>
</dbReference>
<proteinExistence type="predicted"/>
<accession>A0A5N6Q7R8</accession>
<organism evidence="2 3">
    <name type="scientific">Carpinus fangiana</name>
    <dbReference type="NCBI Taxonomy" id="176857"/>
    <lineage>
        <taxon>Eukaryota</taxon>
        <taxon>Viridiplantae</taxon>
        <taxon>Streptophyta</taxon>
        <taxon>Embryophyta</taxon>
        <taxon>Tracheophyta</taxon>
        <taxon>Spermatophyta</taxon>
        <taxon>Magnoliopsida</taxon>
        <taxon>eudicotyledons</taxon>
        <taxon>Gunneridae</taxon>
        <taxon>Pentapetalae</taxon>
        <taxon>rosids</taxon>
        <taxon>fabids</taxon>
        <taxon>Fagales</taxon>
        <taxon>Betulaceae</taxon>
        <taxon>Carpinus</taxon>
    </lineage>
</organism>
<feature type="compositionally biased region" description="Basic and acidic residues" evidence="1">
    <location>
        <begin position="90"/>
        <end position="109"/>
    </location>
</feature>
<protein>
    <submittedName>
        <fullName evidence="2">Uncharacterized protein</fullName>
    </submittedName>
</protein>
<name>A0A5N6Q7R8_9ROSI</name>
<evidence type="ECO:0000313" key="3">
    <source>
        <dbReference type="Proteomes" id="UP000327013"/>
    </source>
</evidence>
<evidence type="ECO:0000313" key="2">
    <source>
        <dbReference type="EMBL" id="KAE7995265.1"/>
    </source>
</evidence>
<sequence length="165" mass="18382">MTSVASSSTEPQTQEFSAPKREQREEEESHVTAPAGNLEGEERLSGTVVETQLMGCRQTSPMRPMGEILDISEGYSKKKERQTEPMGMLGREERLSGERETDRADGDVREERLSCTVVETQLMGCRQTTPTRPPRVILAIPEGLSEEKERQTAPTKPLGFASETR</sequence>
<feature type="region of interest" description="Disordered" evidence="1">
    <location>
        <begin position="141"/>
        <end position="165"/>
    </location>
</feature>
<keyword evidence="3" id="KW-1185">Reference proteome</keyword>
<feature type="compositionally biased region" description="Basic and acidic residues" evidence="1">
    <location>
        <begin position="18"/>
        <end position="30"/>
    </location>
</feature>
<dbReference type="EMBL" id="CM017321">
    <property type="protein sequence ID" value="KAE7995265.1"/>
    <property type="molecule type" value="Genomic_DNA"/>
</dbReference>
<feature type="region of interest" description="Disordered" evidence="1">
    <location>
        <begin position="1"/>
        <end position="109"/>
    </location>
</feature>
<feature type="compositionally biased region" description="Polar residues" evidence="1">
    <location>
        <begin position="1"/>
        <end position="16"/>
    </location>
</feature>
<dbReference type="AlphaFoldDB" id="A0A5N6Q7R8"/>
<gene>
    <name evidence="2" type="ORF">FH972_000084</name>
</gene>
<reference evidence="2 3" key="1">
    <citation type="submission" date="2019-06" db="EMBL/GenBank/DDBJ databases">
        <title>A chromosomal-level reference genome of Carpinus fangiana (Coryloideae, Betulaceae).</title>
        <authorList>
            <person name="Yang X."/>
            <person name="Wang Z."/>
            <person name="Zhang L."/>
            <person name="Hao G."/>
            <person name="Liu J."/>
            <person name="Yang Y."/>
        </authorList>
    </citation>
    <scope>NUCLEOTIDE SEQUENCE [LARGE SCALE GENOMIC DNA]</scope>
    <source>
        <strain evidence="2">Cfa_2016G</strain>
        <tissue evidence="2">Leaf</tissue>
    </source>
</reference>